<evidence type="ECO:0000256" key="2">
    <source>
        <dbReference type="ARBA" id="ARBA00008231"/>
    </source>
</evidence>
<keyword evidence="4" id="KW-0496">Mitochondrion</keyword>
<evidence type="ECO:0000313" key="8">
    <source>
        <dbReference type="Proteomes" id="UP001515480"/>
    </source>
</evidence>
<dbReference type="GO" id="GO:0033615">
    <property type="term" value="P:mitochondrial proton-transporting ATP synthase complex assembly"/>
    <property type="evidence" value="ECO:0007669"/>
    <property type="project" value="TreeGrafter"/>
</dbReference>
<evidence type="ECO:0000256" key="4">
    <source>
        <dbReference type="ARBA" id="ARBA00023128"/>
    </source>
</evidence>
<evidence type="ECO:0000313" key="7">
    <source>
        <dbReference type="EMBL" id="KAL1519667.1"/>
    </source>
</evidence>
<keyword evidence="8" id="KW-1185">Reference proteome</keyword>
<keyword evidence="3" id="KW-0809">Transit peptide</keyword>
<evidence type="ECO:0000256" key="1">
    <source>
        <dbReference type="ARBA" id="ARBA00004173"/>
    </source>
</evidence>
<dbReference type="GO" id="GO:0005739">
    <property type="term" value="C:mitochondrion"/>
    <property type="evidence" value="ECO:0007669"/>
    <property type="project" value="UniProtKB-SubCell"/>
</dbReference>
<dbReference type="SUPFAM" id="SSF160909">
    <property type="entry name" value="ATP12-like"/>
    <property type="match status" value="1"/>
</dbReference>
<dbReference type="PANTHER" id="PTHR21013:SF10">
    <property type="entry name" value="ATP SYNTHASE MITOCHONDRIAL F1 COMPLEX ASSEMBLY FACTOR 2"/>
    <property type="match status" value="1"/>
</dbReference>
<protein>
    <recommendedName>
        <fullName evidence="9">ATP synthase mitochondrial F1 complex assembly factor 2</fullName>
    </recommendedName>
</protein>
<keyword evidence="5" id="KW-0143">Chaperone</keyword>
<dbReference type="AlphaFoldDB" id="A0AB34JFZ6"/>
<comment type="subcellular location">
    <subcellularLocation>
        <location evidence="1">Mitochondrion</location>
    </subcellularLocation>
</comment>
<name>A0AB34JFZ6_PRYPA</name>
<sequence length="236" mass="26277">MKKGIKRLYDKVSVTRRAPSEFAVLLDGRPLKTPAKKPLVLPTEELAFGIAVEWDMQGKMIRPDTMSLMKLATTAIDQVPDIRPTMVDSMMRCLGSDLACFRTVDEPQLMAKEEECFSPLLEWLHDELKIGLATSETLTLRHPPFSLARVETLLASKNDWEISALDFCTSASKSFVISLALCHDVIDAEKAAAAARVAERFQIEEWGEVEAGHDLDAANALVRISAASTFFHMLRQ</sequence>
<comment type="similarity">
    <text evidence="2">Belongs to the ATP12 family.</text>
</comment>
<accession>A0AB34JFZ6</accession>
<dbReference type="InterPro" id="IPR023335">
    <property type="entry name" value="ATP12_ortho_dom_sf"/>
</dbReference>
<dbReference type="EMBL" id="JBGBPQ010000009">
    <property type="protein sequence ID" value="KAL1519667.1"/>
    <property type="molecule type" value="Genomic_DNA"/>
</dbReference>
<dbReference type="InterPro" id="IPR011419">
    <property type="entry name" value="ATP12_ATP_synth-F1-assembly"/>
</dbReference>
<gene>
    <name evidence="6" type="ORF">AB1Y20_023171</name>
    <name evidence="7" type="ORF">AB1Y20_023178</name>
</gene>
<evidence type="ECO:0000256" key="5">
    <source>
        <dbReference type="ARBA" id="ARBA00023186"/>
    </source>
</evidence>
<dbReference type="PANTHER" id="PTHR21013">
    <property type="entry name" value="ATP SYNTHASE MITOCHONDRIAL F1 COMPLEX ASSEMBLY FACTOR 2/ATP12 PROTEIN, MITOCHONDRIAL PRECURSOR"/>
    <property type="match status" value="1"/>
</dbReference>
<evidence type="ECO:0000256" key="3">
    <source>
        <dbReference type="ARBA" id="ARBA00022946"/>
    </source>
</evidence>
<dbReference type="InterPro" id="IPR042272">
    <property type="entry name" value="ATP12_ATP_synth-F1-assembly_N"/>
</dbReference>
<dbReference type="Gene3D" id="1.10.3580.10">
    <property type="entry name" value="ATP12 ATPase"/>
    <property type="match status" value="1"/>
</dbReference>
<proteinExistence type="inferred from homology"/>
<evidence type="ECO:0000313" key="6">
    <source>
        <dbReference type="EMBL" id="KAL1519660.1"/>
    </source>
</evidence>
<dbReference type="EMBL" id="JBGBPQ010000009">
    <property type="protein sequence ID" value="KAL1519660.1"/>
    <property type="molecule type" value="Genomic_DNA"/>
</dbReference>
<evidence type="ECO:0008006" key="9">
    <source>
        <dbReference type="Google" id="ProtNLM"/>
    </source>
</evidence>
<comment type="caution">
    <text evidence="7">The sequence shown here is derived from an EMBL/GenBank/DDBJ whole genome shotgun (WGS) entry which is preliminary data.</text>
</comment>
<reference evidence="7 8" key="1">
    <citation type="journal article" date="2024" name="Science">
        <title>Giant polyketide synthase enzymes in the biosynthesis of giant marine polyether toxins.</title>
        <authorList>
            <person name="Fallon T.R."/>
            <person name="Shende V.V."/>
            <person name="Wierzbicki I.H."/>
            <person name="Pendleton A.L."/>
            <person name="Watervoot N.F."/>
            <person name="Auber R.P."/>
            <person name="Gonzalez D.J."/>
            <person name="Wisecaver J.H."/>
            <person name="Moore B.S."/>
        </authorList>
    </citation>
    <scope>NUCLEOTIDE SEQUENCE [LARGE SCALE GENOMIC DNA]</scope>
    <source>
        <strain evidence="7 8">12B1</strain>
    </source>
</reference>
<dbReference type="Gene3D" id="3.30.2180.10">
    <property type="entry name" value="ATP12-like"/>
    <property type="match status" value="1"/>
</dbReference>
<dbReference type="Pfam" id="PF07542">
    <property type="entry name" value="ATP12"/>
    <property type="match status" value="1"/>
</dbReference>
<organism evidence="7 8">
    <name type="scientific">Prymnesium parvum</name>
    <name type="common">Toxic golden alga</name>
    <dbReference type="NCBI Taxonomy" id="97485"/>
    <lineage>
        <taxon>Eukaryota</taxon>
        <taxon>Haptista</taxon>
        <taxon>Haptophyta</taxon>
        <taxon>Prymnesiophyceae</taxon>
        <taxon>Prymnesiales</taxon>
        <taxon>Prymnesiaceae</taxon>
        <taxon>Prymnesium</taxon>
    </lineage>
</organism>
<dbReference type="Proteomes" id="UP001515480">
    <property type="component" value="Unassembled WGS sequence"/>
</dbReference>